<keyword evidence="1" id="KW-0812">Transmembrane</keyword>
<dbReference type="RefSeq" id="WP_127511388.1">
    <property type="nucleotide sequence ID" value="NZ_CP093326.1"/>
</dbReference>
<keyword evidence="1" id="KW-0472">Membrane</keyword>
<feature type="domain" description="Putative Flp pilus-assembly TadG-like N-terminal" evidence="2">
    <location>
        <begin position="20"/>
        <end position="63"/>
    </location>
</feature>
<dbReference type="Proteomes" id="UP000829069">
    <property type="component" value="Chromosome"/>
</dbReference>
<evidence type="ECO:0000259" key="2">
    <source>
        <dbReference type="Pfam" id="PF13400"/>
    </source>
</evidence>
<proteinExistence type="predicted"/>
<feature type="transmembrane region" description="Helical" evidence="1">
    <location>
        <begin position="21"/>
        <end position="42"/>
    </location>
</feature>
<dbReference type="InterPro" id="IPR028087">
    <property type="entry name" value="Tad_N"/>
</dbReference>
<gene>
    <name evidence="3" type="ORF">MNQ99_07220</name>
</gene>
<dbReference type="Pfam" id="PF13400">
    <property type="entry name" value="Tad"/>
    <property type="match status" value="1"/>
</dbReference>
<evidence type="ECO:0000313" key="4">
    <source>
        <dbReference type="Proteomes" id="UP000829069"/>
    </source>
</evidence>
<keyword evidence="4" id="KW-1185">Reference proteome</keyword>
<organism evidence="3 4">
    <name type="scientific">Arthrobacter sulfonylureivorans</name>
    <dbReference type="NCBI Taxonomy" id="2486855"/>
    <lineage>
        <taxon>Bacteria</taxon>
        <taxon>Bacillati</taxon>
        <taxon>Actinomycetota</taxon>
        <taxon>Actinomycetes</taxon>
        <taxon>Micrococcales</taxon>
        <taxon>Micrococcaceae</taxon>
        <taxon>Arthrobacter</taxon>
    </lineage>
</organism>
<sequence>MRLRQRLRECLGDGQGGEAGSAVVEFVFLGTLLLVPMVYFVISVSQVQAASFAVVNAADQAAKVYAGSDDAATGGQAAHQAALFAAGDFGIGPDQLDVRISCGNGACLEAGSSVTAEVSITVPLPLLGGTGLSMATVNSSATQIVERYG</sequence>
<dbReference type="EMBL" id="CP093326">
    <property type="protein sequence ID" value="UNK47124.1"/>
    <property type="molecule type" value="Genomic_DNA"/>
</dbReference>
<protein>
    <submittedName>
        <fullName evidence="3">Pilus assembly protein TadG-related protein</fullName>
    </submittedName>
</protein>
<reference evidence="3 4" key="1">
    <citation type="submission" date="2022-03" db="EMBL/GenBank/DDBJ databases">
        <title>Isotopic signatures of nitrous oxide derived from detoxification processes.</title>
        <authorList>
            <person name="Behrendt U."/>
            <person name="Buchen C."/>
            <person name="Well R."/>
            <person name="Ulrich A."/>
            <person name="Rohe L."/>
            <person name="Kolb S."/>
            <person name="Schloter M."/>
            <person name="Horn M.A."/>
            <person name="Augustin J."/>
        </authorList>
    </citation>
    <scope>NUCLEOTIDE SEQUENCE [LARGE SCALE GENOMIC DNA]</scope>
    <source>
        <strain evidence="3 4">S4-C24</strain>
    </source>
</reference>
<keyword evidence="1" id="KW-1133">Transmembrane helix</keyword>
<accession>A0ABY3W9U6</accession>
<evidence type="ECO:0000313" key="3">
    <source>
        <dbReference type="EMBL" id="UNK47124.1"/>
    </source>
</evidence>
<name>A0ABY3W9U6_9MICC</name>
<evidence type="ECO:0000256" key="1">
    <source>
        <dbReference type="SAM" id="Phobius"/>
    </source>
</evidence>